<dbReference type="InterPro" id="IPR002181">
    <property type="entry name" value="Fibrinogen_a/b/g_C_dom"/>
</dbReference>
<reference evidence="3" key="1">
    <citation type="submission" date="2021-04" db="EMBL/GenBank/DDBJ databases">
        <authorList>
            <consortium name="Molecular Ecology Group"/>
        </authorList>
    </citation>
    <scope>NUCLEOTIDE SEQUENCE</scope>
</reference>
<feature type="signal peptide" evidence="1">
    <location>
        <begin position="1"/>
        <end position="24"/>
    </location>
</feature>
<evidence type="ECO:0000313" key="4">
    <source>
        <dbReference type="Proteomes" id="UP000678393"/>
    </source>
</evidence>
<name>A0A8S4A3U6_9EUPU</name>
<dbReference type="PROSITE" id="PS51406">
    <property type="entry name" value="FIBRINOGEN_C_2"/>
    <property type="match status" value="1"/>
</dbReference>
<gene>
    <name evidence="3" type="ORF">CUNI_LOCUS22025</name>
</gene>
<dbReference type="Gene3D" id="3.90.215.10">
    <property type="entry name" value="Gamma Fibrinogen, chain A, domain 1"/>
    <property type="match status" value="1"/>
</dbReference>
<comment type="caution">
    <text evidence="3">The sequence shown here is derived from an EMBL/GenBank/DDBJ whole genome shotgun (WGS) entry which is preliminary data.</text>
</comment>
<dbReference type="EMBL" id="CAJHNH020008536">
    <property type="protein sequence ID" value="CAG5136467.1"/>
    <property type="molecule type" value="Genomic_DNA"/>
</dbReference>
<keyword evidence="1" id="KW-0732">Signal</keyword>
<dbReference type="GO" id="GO:0005615">
    <property type="term" value="C:extracellular space"/>
    <property type="evidence" value="ECO:0007669"/>
    <property type="project" value="TreeGrafter"/>
</dbReference>
<dbReference type="PANTHER" id="PTHR19143:SF444">
    <property type="entry name" value="PROTEIN SCABROUS"/>
    <property type="match status" value="1"/>
</dbReference>
<dbReference type="Pfam" id="PF00147">
    <property type="entry name" value="Fibrinogen_C"/>
    <property type="match status" value="1"/>
</dbReference>
<feature type="chain" id="PRO_5035759479" description="Fibrinogen C-terminal domain-containing protein" evidence="1">
    <location>
        <begin position="25"/>
        <end position="365"/>
    </location>
</feature>
<evidence type="ECO:0000313" key="3">
    <source>
        <dbReference type="EMBL" id="CAG5136467.1"/>
    </source>
</evidence>
<dbReference type="InterPro" id="IPR014716">
    <property type="entry name" value="Fibrinogen_a/b/g_C_1"/>
</dbReference>
<dbReference type="InterPro" id="IPR036056">
    <property type="entry name" value="Fibrinogen-like_C"/>
</dbReference>
<proteinExistence type="predicted"/>
<accession>A0A8S4A3U6</accession>
<dbReference type="Proteomes" id="UP000678393">
    <property type="component" value="Unassembled WGS sequence"/>
</dbReference>
<keyword evidence="4" id="KW-1185">Reference proteome</keyword>
<sequence length="365" mass="40832">MGYKSSRTVISVLQLLIFFTLTEATTTFYRATLCDVKTRLANKCMTSVNKPERIVNCCVRCSSDSSCLGASVQLNTSSCYIHTQCSGTTDCSKGDPGFKYYSKRPDKLPCVYGTWNEATWSCKCSYPRVGKLCDRLPTNCTEFGQYWPTTYGDSMIALNPSPINRNVITVCSRTKDSLSTIVLRNVGEQNFNRTLSDYVQGFLTNPPPYNLSFWVGMDAMPSLLGPTPRNMRISIFFNSATPKRYDYRYSGVVLGDSSTNYMLTYESYTALSGAPNGNCLELSNMTSFSTWDSDNDKDSTENWASRAGAGWWFPSSNFTCNPLGAFYNKSTPPTDDGYLRFPGISTDLIRNNLVRIELHIEDPYA</sequence>
<feature type="domain" description="Fibrinogen C-terminal" evidence="2">
    <location>
        <begin position="131"/>
        <end position="320"/>
    </location>
</feature>
<dbReference type="AlphaFoldDB" id="A0A8S4A3U6"/>
<organism evidence="3 4">
    <name type="scientific">Candidula unifasciata</name>
    <dbReference type="NCBI Taxonomy" id="100452"/>
    <lineage>
        <taxon>Eukaryota</taxon>
        <taxon>Metazoa</taxon>
        <taxon>Spiralia</taxon>
        <taxon>Lophotrochozoa</taxon>
        <taxon>Mollusca</taxon>
        <taxon>Gastropoda</taxon>
        <taxon>Heterobranchia</taxon>
        <taxon>Euthyneura</taxon>
        <taxon>Panpulmonata</taxon>
        <taxon>Eupulmonata</taxon>
        <taxon>Stylommatophora</taxon>
        <taxon>Helicina</taxon>
        <taxon>Helicoidea</taxon>
        <taxon>Geomitridae</taxon>
        <taxon>Candidula</taxon>
    </lineage>
</organism>
<dbReference type="OrthoDB" id="6081480at2759"/>
<evidence type="ECO:0000256" key="1">
    <source>
        <dbReference type="SAM" id="SignalP"/>
    </source>
</evidence>
<dbReference type="PANTHER" id="PTHR19143">
    <property type="entry name" value="FIBRINOGEN/TENASCIN/ANGIOPOEITIN"/>
    <property type="match status" value="1"/>
</dbReference>
<evidence type="ECO:0000259" key="2">
    <source>
        <dbReference type="PROSITE" id="PS51406"/>
    </source>
</evidence>
<dbReference type="SUPFAM" id="SSF56496">
    <property type="entry name" value="Fibrinogen C-terminal domain-like"/>
    <property type="match status" value="1"/>
</dbReference>
<protein>
    <recommendedName>
        <fullName evidence="2">Fibrinogen C-terminal domain-containing protein</fullName>
    </recommendedName>
</protein>
<dbReference type="InterPro" id="IPR050373">
    <property type="entry name" value="Fibrinogen_C-term_domain"/>
</dbReference>
<dbReference type="SMART" id="SM00186">
    <property type="entry name" value="FBG"/>
    <property type="match status" value="1"/>
</dbReference>